<dbReference type="PANTHER" id="PTHR22952:SF408">
    <property type="entry name" value="BZIP DOMAIN-CONTAINING PROTEIN"/>
    <property type="match status" value="1"/>
</dbReference>
<dbReference type="InterPro" id="IPR004827">
    <property type="entry name" value="bZIP"/>
</dbReference>
<dbReference type="Proteomes" id="UP001141552">
    <property type="component" value="Unassembled WGS sequence"/>
</dbReference>
<dbReference type="PROSITE" id="PS50217">
    <property type="entry name" value="BZIP"/>
    <property type="match status" value="1"/>
</dbReference>
<dbReference type="SUPFAM" id="SSF57959">
    <property type="entry name" value="Leucine zipper domain"/>
    <property type="match status" value="1"/>
</dbReference>
<dbReference type="GO" id="GO:0005634">
    <property type="term" value="C:nucleus"/>
    <property type="evidence" value="ECO:0007669"/>
    <property type="project" value="UniProtKB-SubCell"/>
</dbReference>
<keyword evidence="7" id="KW-1185">Reference proteome</keyword>
<feature type="compositionally biased region" description="Polar residues" evidence="4">
    <location>
        <begin position="216"/>
        <end position="238"/>
    </location>
</feature>
<organism evidence="6 7">
    <name type="scientific">Turnera subulata</name>
    <dbReference type="NCBI Taxonomy" id="218843"/>
    <lineage>
        <taxon>Eukaryota</taxon>
        <taxon>Viridiplantae</taxon>
        <taxon>Streptophyta</taxon>
        <taxon>Embryophyta</taxon>
        <taxon>Tracheophyta</taxon>
        <taxon>Spermatophyta</taxon>
        <taxon>Magnoliopsida</taxon>
        <taxon>eudicotyledons</taxon>
        <taxon>Gunneridae</taxon>
        <taxon>Pentapetalae</taxon>
        <taxon>rosids</taxon>
        <taxon>fabids</taxon>
        <taxon>Malpighiales</taxon>
        <taxon>Passifloraceae</taxon>
        <taxon>Turnera</taxon>
    </lineage>
</organism>
<dbReference type="GO" id="GO:0003700">
    <property type="term" value="F:DNA-binding transcription factor activity"/>
    <property type="evidence" value="ECO:0007669"/>
    <property type="project" value="InterPro"/>
</dbReference>
<dbReference type="OrthoDB" id="842935at2759"/>
<dbReference type="EMBL" id="JAKUCV010006081">
    <property type="protein sequence ID" value="KAJ4828777.1"/>
    <property type="molecule type" value="Genomic_DNA"/>
</dbReference>
<gene>
    <name evidence="6" type="ORF">Tsubulata_023754</name>
</gene>
<keyword evidence="3" id="KW-0539">Nucleus</keyword>
<dbReference type="PANTHER" id="PTHR22952">
    <property type="entry name" value="CAMP-RESPONSE ELEMENT BINDING PROTEIN-RELATED"/>
    <property type="match status" value="1"/>
</dbReference>
<dbReference type="Pfam" id="PF07716">
    <property type="entry name" value="bZIP_2"/>
    <property type="match status" value="1"/>
</dbReference>
<feature type="region of interest" description="Disordered" evidence="4">
    <location>
        <begin position="107"/>
        <end position="238"/>
    </location>
</feature>
<comment type="subcellular location">
    <subcellularLocation>
        <location evidence="1">Nucleus</location>
    </subcellularLocation>
</comment>
<protein>
    <recommendedName>
        <fullName evidence="5">BZIP domain-containing protein</fullName>
    </recommendedName>
</protein>
<dbReference type="GO" id="GO:0003677">
    <property type="term" value="F:DNA binding"/>
    <property type="evidence" value="ECO:0007669"/>
    <property type="project" value="UniProtKB-KW"/>
</dbReference>
<dbReference type="CDD" id="cd14707">
    <property type="entry name" value="bZIP_plant_BZIP46"/>
    <property type="match status" value="1"/>
</dbReference>
<reference evidence="6" key="2">
    <citation type="journal article" date="2023" name="Plants (Basel)">
        <title>Annotation of the Turnera subulata (Passifloraceae) Draft Genome Reveals the S-Locus Evolved after the Divergence of Turneroideae from Passifloroideae in a Stepwise Manner.</title>
        <authorList>
            <person name="Henning P.M."/>
            <person name="Roalson E.H."/>
            <person name="Mir W."/>
            <person name="McCubbin A.G."/>
            <person name="Shore J.S."/>
        </authorList>
    </citation>
    <scope>NUCLEOTIDE SEQUENCE</scope>
    <source>
        <strain evidence="6">F60SS</strain>
    </source>
</reference>
<proteinExistence type="predicted"/>
<evidence type="ECO:0000256" key="1">
    <source>
        <dbReference type="ARBA" id="ARBA00004123"/>
    </source>
</evidence>
<dbReference type="Gene3D" id="1.20.5.170">
    <property type="match status" value="1"/>
</dbReference>
<dbReference type="InterPro" id="IPR043452">
    <property type="entry name" value="BZIP46-like"/>
</dbReference>
<dbReference type="PROSITE" id="PS00036">
    <property type="entry name" value="BZIP_BASIC"/>
    <property type="match status" value="1"/>
</dbReference>
<evidence type="ECO:0000256" key="3">
    <source>
        <dbReference type="ARBA" id="ARBA00023242"/>
    </source>
</evidence>
<feature type="compositionally biased region" description="Polar residues" evidence="4">
    <location>
        <begin position="194"/>
        <end position="203"/>
    </location>
</feature>
<dbReference type="SMART" id="SM00338">
    <property type="entry name" value="BRLZ"/>
    <property type="match status" value="1"/>
</dbReference>
<dbReference type="AlphaFoldDB" id="A0A9Q0FCG9"/>
<evidence type="ECO:0000259" key="5">
    <source>
        <dbReference type="PROSITE" id="PS50217"/>
    </source>
</evidence>
<feature type="domain" description="BZIP" evidence="5">
    <location>
        <begin position="239"/>
        <end position="288"/>
    </location>
</feature>
<keyword evidence="2" id="KW-0238">DNA-binding</keyword>
<dbReference type="GO" id="GO:0045893">
    <property type="term" value="P:positive regulation of DNA-templated transcription"/>
    <property type="evidence" value="ECO:0007669"/>
    <property type="project" value="InterPro"/>
</dbReference>
<feature type="compositionally biased region" description="Polar residues" evidence="4">
    <location>
        <begin position="143"/>
        <end position="152"/>
    </location>
</feature>
<reference evidence="6" key="1">
    <citation type="submission" date="2022-02" db="EMBL/GenBank/DDBJ databases">
        <authorList>
            <person name="Henning P.M."/>
            <person name="McCubbin A.G."/>
            <person name="Shore J.S."/>
        </authorList>
    </citation>
    <scope>NUCLEOTIDE SEQUENCE</scope>
    <source>
        <strain evidence="6">F60SS</strain>
        <tissue evidence="6">Leaves</tissue>
    </source>
</reference>
<evidence type="ECO:0000313" key="7">
    <source>
        <dbReference type="Proteomes" id="UP001141552"/>
    </source>
</evidence>
<evidence type="ECO:0000313" key="6">
    <source>
        <dbReference type="EMBL" id="KAJ4828777.1"/>
    </source>
</evidence>
<evidence type="ECO:0000256" key="2">
    <source>
        <dbReference type="ARBA" id="ARBA00023125"/>
    </source>
</evidence>
<evidence type="ECO:0000256" key="4">
    <source>
        <dbReference type="SAM" id="MobiDB-lite"/>
    </source>
</evidence>
<comment type="caution">
    <text evidence="6">The sequence shown here is derived from an EMBL/GenBank/DDBJ whole genome shotgun (WGS) entry which is preliminary data.</text>
</comment>
<accession>A0A9Q0FCG9</accession>
<dbReference type="InterPro" id="IPR046347">
    <property type="entry name" value="bZIP_sf"/>
</dbReference>
<sequence>MFCLRSHEDQEAQTSQFTALSLSTGNQGATPVHFPCHVAEKMQPPDSALTTKSGSPYKSKENLMKTKRQRGLNGKAFAMEAESGNPSKPTNEVHYLMEPVRNARFRAGNGVHGGGNSRSKPYPLYNECDEGNADKVRADEETSPYQQSTNGLMISENGNKRSAYGRDGKGTTSSSDLRRKNGKRRNAGGRGDCASSSEVNDSSKACPHNQPVDGLSSESGNKTSAYRRGYSTSGNMSASEKIRHRMIKNRESAARSRARKQALEAQQQLENTELKKENDLLKRIVRFLLAIIRTKHMKLPALTRSFSAPL</sequence>
<name>A0A9Q0FCG9_9ROSI</name>